<accession>A0ABR0FDP2</accession>
<protein>
    <submittedName>
        <fullName evidence="1">Uncharacterized protein</fullName>
    </submittedName>
</protein>
<gene>
    <name evidence="1" type="ORF">QC761_121597</name>
</gene>
<sequence>MGDENVFSHCYLGRKASLYHYWINILFVCNTYVGLHCRPLWFIHPPTSLPYPLSQRSLTMAWPDANVANAMVEEAISNGGWNAVLSSVFPCPTWLVVPEQQMAPRRFDLALVRVADIKLILAFEGKGNNFNWDNLASEVQQCCIATRPQGYQGRNYGMGGRGPECLFLEYNGTQASYLYVDNTATVRTSQYRRTYHITTNRHEITQILQFIADKF</sequence>
<reference evidence="1 2" key="1">
    <citation type="journal article" date="2023" name="bioRxiv">
        <title>High-quality genome assemblies of four members of thePodospora anserinaspecies complex.</title>
        <authorList>
            <person name="Ament-Velasquez S.L."/>
            <person name="Vogan A.A."/>
            <person name="Wallerman O."/>
            <person name="Hartmann F."/>
            <person name="Gautier V."/>
            <person name="Silar P."/>
            <person name="Giraud T."/>
            <person name="Johannesson H."/>
        </authorList>
    </citation>
    <scope>NUCLEOTIDE SEQUENCE [LARGE SCALE GENOMIC DNA]</scope>
    <source>
        <strain evidence="1 2">CBS 112042</strain>
    </source>
</reference>
<dbReference type="GeneID" id="87894917"/>
<dbReference type="RefSeq" id="XP_062730393.1">
    <property type="nucleotide sequence ID" value="XM_062875435.1"/>
</dbReference>
<dbReference type="EMBL" id="JAFFGZ010000007">
    <property type="protein sequence ID" value="KAK4641417.1"/>
    <property type="molecule type" value="Genomic_DNA"/>
</dbReference>
<dbReference type="Proteomes" id="UP001322138">
    <property type="component" value="Unassembled WGS sequence"/>
</dbReference>
<proteinExistence type="predicted"/>
<comment type="caution">
    <text evidence="1">The sequence shown here is derived from an EMBL/GenBank/DDBJ whole genome shotgun (WGS) entry which is preliminary data.</text>
</comment>
<keyword evidence="2" id="KW-1185">Reference proteome</keyword>
<organism evidence="1 2">
    <name type="scientific">Podospora bellae-mahoneyi</name>
    <dbReference type="NCBI Taxonomy" id="2093777"/>
    <lineage>
        <taxon>Eukaryota</taxon>
        <taxon>Fungi</taxon>
        <taxon>Dikarya</taxon>
        <taxon>Ascomycota</taxon>
        <taxon>Pezizomycotina</taxon>
        <taxon>Sordariomycetes</taxon>
        <taxon>Sordariomycetidae</taxon>
        <taxon>Sordariales</taxon>
        <taxon>Podosporaceae</taxon>
        <taxon>Podospora</taxon>
    </lineage>
</organism>
<evidence type="ECO:0000313" key="1">
    <source>
        <dbReference type="EMBL" id="KAK4641417.1"/>
    </source>
</evidence>
<evidence type="ECO:0000313" key="2">
    <source>
        <dbReference type="Proteomes" id="UP001322138"/>
    </source>
</evidence>
<name>A0ABR0FDP2_9PEZI</name>